<dbReference type="EC" id="2.7.2.1" evidence="8"/>
<evidence type="ECO:0000256" key="5">
    <source>
        <dbReference type="ARBA" id="ARBA00022777"/>
    </source>
</evidence>
<evidence type="ECO:0000313" key="11">
    <source>
        <dbReference type="Proteomes" id="UP000271849"/>
    </source>
</evidence>
<sequence length="402" mass="45660">MVEKLILVLNCGSSSVKFSIINPTKKITYLNGVVETINSVTSIYVYNLINQKKIFKRFDKIKKYKKLISMIFDTLDNEYKNYLEKIIGIGHRVVHGGKYLKKSMIINSDVISKINKSSIFAPLHNPFHLLAIQVSFSRFEKLKNNNVAVFDTSFHQTIPKESFLYAIPYYFYRDYYIRRYGAHGINHFYVMKRSALLLNKSVRLLNVISCHLGSGSSITAIVKGESVDTSMGLTPLEGLAMGTRCGDIDPSIIFYMINKLKMSVQEVEKILTSNSGVLGVSTITSDFRELEEKYSIHKKSKLAIDLFCRRVSKYIGGYSVLMNGQLDALIFTGGVGENSSFIRKKIVDKLSLLGFFIDLQKNLNKSKKDKFIHFQDSIPILVILANENQVIAQETYDLVNKL</sequence>
<feature type="binding site" evidence="8">
    <location>
        <position position="17"/>
    </location>
    <ligand>
        <name>ATP</name>
        <dbReference type="ChEBI" id="CHEBI:30616"/>
    </ligand>
</feature>
<dbReference type="Pfam" id="PF00871">
    <property type="entry name" value="Acetate_kinase"/>
    <property type="match status" value="1"/>
</dbReference>
<reference evidence="11" key="1">
    <citation type="submission" date="2018-09" db="EMBL/GenBank/DDBJ databases">
        <authorList>
            <person name="Manzano-Marin A."/>
            <person name="Manzano-Marin A."/>
        </authorList>
    </citation>
    <scope>NUCLEOTIDE SEQUENCE [LARGE SCALE GENOMIC DNA]</scope>
    <source>
        <strain evidence="11">BuCistrobi</strain>
    </source>
</reference>
<dbReference type="PANTHER" id="PTHR21060:SF17">
    <property type="entry name" value="PROPIONATE KINASE"/>
    <property type="match status" value="1"/>
</dbReference>
<dbReference type="UniPathway" id="UPA00340">
    <property type="reaction ID" value="UER00458"/>
</dbReference>
<feature type="active site" description="Proton donor/acceptor" evidence="8">
    <location>
        <position position="151"/>
    </location>
</feature>
<evidence type="ECO:0000256" key="7">
    <source>
        <dbReference type="ARBA" id="ARBA00022842"/>
    </source>
</evidence>
<dbReference type="PIRSF" id="PIRSF000722">
    <property type="entry name" value="Acetate_prop_kin"/>
    <property type="match status" value="1"/>
</dbReference>
<keyword evidence="2 8" id="KW-0808">Transferase</keyword>
<keyword evidence="6 8" id="KW-0067">ATP-binding</keyword>
<evidence type="ECO:0000256" key="3">
    <source>
        <dbReference type="ARBA" id="ARBA00022723"/>
    </source>
</evidence>
<dbReference type="GO" id="GO:0008776">
    <property type="term" value="F:acetate kinase activity"/>
    <property type="evidence" value="ECO:0007669"/>
    <property type="project" value="UniProtKB-UniRule"/>
</dbReference>
<dbReference type="STRING" id="1921549.GCA_900128825_00121"/>
<dbReference type="Proteomes" id="UP000271849">
    <property type="component" value="Chromosome"/>
</dbReference>
<evidence type="ECO:0000313" key="10">
    <source>
        <dbReference type="EMBL" id="VAX76403.1"/>
    </source>
</evidence>
<dbReference type="AlphaFoldDB" id="A0A3B1DVV3"/>
<dbReference type="InterPro" id="IPR023865">
    <property type="entry name" value="Aliphatic_acid_kinase_CS"/>
</dbReference>
<dbReference type="OrthoDB" id="9802453at2"/>
<feature type="binding site" evidence="8">
    <location>
        <begin position="334"/>
        <end position="338"/>
    </location>
    <ligand>
        <name>ATP</name>
        <dbReference type="ChEBI" id="CHEBI:30616"/>
    </ligand>
</feature>
<organism evidence="10 11">
    <name type="scientific">Buchnera aphidicola</name>
    <name type="common">Cinara strobi</name>
    <dbReference type="NCBI Taxonomy" id="1921549"/>
    <lineage>
        <taxon>Bacteria</taxon>
        <taxon>Pseudomonadati</taxon>
        <taxon>Pseudomonadota</taxon>
        <taxon>Gammaproteobacteria</taxon>
        <taxon>Enterobacterales</taxon>
        <taxon>Erwiniaceae</taxon>
        <taxon>Buchnera</taxon>
    </lineage>
</organism>
<keyword evidence="8" id="KW-0963">Cytoplasm</keyword>
<dbReference type="Gene3D" id="3.30.420.40">
    <property type="match status" value="2"/>
</dbReference>
<evidence type="ECO:0000256" key="8">
    <source>
        <dbReference type="HAMAP-Rule" id="MF_00020"/>
    </source>
</evidence>
<dbReference type="GO" id="GO:0006083">
    <property type="term" value="P:acetate metabolic process"/>
    <property type="evidence" value="ECO:0007669"/>
    <property type="project" value="TreeGrafter"/>
</dbReference>
<feature type="binding site" evidence="8">
    <location>
        <position position="10"/>
    </location>
    <ligand>
        <name>Mg(2+)</name>
        <dbReference type="ChEBI" id="CHEBI:18420"/>
    </ligand>
</feature>
<dbReference type="PROSITE" id="PS01076">
    <property type="entry name" value="ACETATE_KINASE_2"/>
    <property type="match status" value="1"/>
</dbReference>
<dbReference type="SUPFAM" id="SSF53067">
    <property type="entry name" value="Actin-like ATPase domain"/>
    <property type="match status" value="2"/>
</dbReference>
<evidence type="ECO:0000256" key="2">
    <source>
        <dbReference type="ARBA" id="ARBA00022679"/>
    </source>
</evidence>
<dbReference type="RefSeq" id="WP_158349009.1">
    <property type="nucleotide sequence ID" value="NZ_LR025085.1"/>
</dbReference>
<dbReference type="GO" id="GO:0000287">
    <property type="term" value="F:magnesium ion binding"/>
    <property type="evidence" value="ECO:0007669"/>
    <property type="project" value="UniProtKB-UniRule"/>
</dbReference>
<evidence type="ECO:0000256" key="6">
    <source>
        <dbReference type="ARBA" id="ARBA00022840"/>
    </source>
</evidence>
<gene>
    <name evidence="8 10" type="primary">ackA</name>
    <name evidence="10" type="ORF">BUCINSTRO3249_0121</name>
</gene>
<keyword evidence="4 8" id="KW-0547">Nucleotide-binding</keyword>
<dbReference type="HAMAP" id="MF_00020">
    <property type="entry name" value="Acetate_kinase"/>
    <property type="match status" value="1"/>
</dbReference>
<dbReference type="PROSITE" id="PS01075">
    <property type="entry name" value="ACETATE_KINASE_1"/>
    <property type="match status" value="1"/>
</dbReference>
<feature type="site" description="Transition state stabilizer" evidence="8">
    <location>
        <position position="183"/>
    </location>
</feature>
<dbReference type="GO" id="GO:0005829">
    <property type="term" value="C:cytosol"/>
    <property type="evidence" value="ECO:0007669"/>
    <property type="project" value="TreeGrafter"/>
</dbReference>
<dbReference type="GO" id="GO:0006085">
    <property type="term" value="P:acetyl-CoA biosynthetic process"/>
    <property type="evidence" value="ECO:0007669"/>
    <property type="project" value="UniProtKB-UniRule"/>
</dbReference>
<feature type="binding site" evidence="8">
    <location>
        <position position="92"/>
    </location>
    <ligand>
        <name>substrate</name>
    </ligand>
</feature>
<feature type="binding site" evidence="8">
    <location>
        <position position="387"/>
    </location>
    <ligand>
        <name>Mg(2+)</name>
        <dbReference type="ChEBI" id="CHEBI:18420"/>
    </ligand>
</feature>
<comment type="subcellular location">
    <subcellularLocation>
        <location evidence="8">Cytoplasm</location>
    </subcellularLocation>
</comment>
<keyword evidence="7 8" id="KW-0460">Magnesium</keyword>
<comment type="function">
    <text evidence="8">Catalyzes the formation of acetyl phosphate from acetate and ATP. Can also catalyze the reverse reaction.</text>
</comment>
<comment type="catalytic activity">
    <reaction evidence="8">
        <text>acetate + ATP = acetyl phosphate + ADP</text>
        <dbReference type="Rhea" id="RHEA:11352"/>
        <dbReference type="ChEBI" id="CHEBI:22191"/>
        <dbReference type="ChEBI" id="CHEBI:30089"/>
        <dbReference type="ChEBI" id="CHEBI:30616"/>
        <dbReference type="ChEBI" id="CHEBI:456216"/>
        <dbReference type="EC" id="2.7.2.1"/>
    </reaction>
</comment>
<dbReference type="EMBL" id="LR025085">
    <property type="protein sequence ID" value="VAX76403.1"/>
    <property type="molecule type" value="Genomic_DNA"/>
</dbReference>
<keyword evidence="5 8" id="KW-0418">Kinase</keyword>
<comment type="subunit">
    <text evidence="8">Homodimer.</text>
</comment>
<dbReference type="InterPro" id="IPR004372">
    <property type="entry name" value="Ac/propionate_kinase"/>
</dbReference>
<dbReference type="InterPro" id="IPR000890">
    <property type="entry name" value="Aliphatic_acid_kin_short-chain"/>
</dbReference>
<feature type="binding site" evidence="8">
    <location>
        <begin position="211"/>
        <end position="215"/>
    </location>
    <ligand>
        <name>ATP</name>
        <dbReference type="ChEBI" id="CHEBI:30616"/>
    </ligand>
</feature>
<protein>
    <recommendedName>
        <fullName evidence="8">Acetate kinase</fullName>
        <ecNumber evidence="8">2.7.2.1</ecNumber>
    </recommendedName>
    <alternativeName>
        <fullName evidence="8">Acetokinase</fullName>
    </alternativeName>
</protein>
<comment type="pathway">
    <text evidence="8">Metabolic intermediate biosynthesis; acetyl-CoA biosynthesis; acetyl-CoA from acetate: step 1/2.</text>
</comment>
<comment type="similarity">
    <text evidence="1 8 9">Belongs to the acetokinase family.</text>
</comment>
<feature type="site" description="Transition state stabilizer" evidence="8">
    <location>
        <position position="244"/>
    </location>
</feature>
<feature type="binding site" evidence="8">
    <location>
        <begin position="286"/>
        <end position="288"/>
    </location>
    <ligand>
        <name>ATP</name>
        <dbReference type="ChEBI" id="CHEBI:30616"/>
    </ligand>
</feature>
<dbReference type="PRINTS" id="PR00471">
    <property type="entry name" value="ACETATEKNASE"/>
</dbReference>
<dbReference type="PANTHER" id="PTHR21060">
    <property type="entry name" value="ACETATE KINASE"/>
    <property type="match status" value="1"/>
</dbReference>
<accession>A0A3B1DVV3</accession>
<dbReference type="NCBIfam" id="TIGR00016">
    <property type="entry name" value="ackA"/>
    <property type="match status" value="1"/>
</dbReference>
<name>A0A3B1DVV3_9GAMM</name>
<proteinExistence type="inferred from homology"/>
<keyword evidence="3 8" id="KW-0479">Metal-binding</keyword>
<comment type="cofactor">
    <cofactor evidence="8">
        <name>Mg(2+)</name>
        <dbReference type="ChEBI" id="CHEBI:18420"/>
    </cofactor>
    <cofactor evidence="8">
        <name>Mn(2+)</name>
        <dbReference type="ChEBI" id="CHEBI:29035"/>
    </cofactor>
    <text evidence="8">Mg(2+). Can also accept Mn(2+).</text>
</comment>
<evidence type="ECO:0000256" key="1">
    <source>
        <dbReference type="ARBA" id="ARBA00008748"/>
    </source>
</evidence>
<dbReference type="GO" id="GO:0005524">
    <property type="term" value="F:ATP binding"/>
    <property type="evidence" value="ECO:0007669"/>
    <property type="project" value="UniProtKB-KW"/>
</dbReference>
<dbReference type="InterPro" id="IPR043129">
    <property type="entry name" value="ATPase_NBD"/>
</dbReference>
<evidence type="ECO:0000256" key="9">
    <source>
        <dbReference type="RuleBase" id="RU003835"/>
    </source>
</evidence>
<evidence type="ECO:0000256" key="4">
    <source>
        <dbReference type="ARBA" id="ARBA00022741"/>
    </source>
</evidence>